<comment type="caution">
    <text evidence="7">The sequence shown here is derived from an EMBL/GenBank/DDBJ whole genome shotgun (WGS) entry which is preliminary data.</text>
</comment>
<evidence type="ECO:0000313" key="8">
    <source>
        <dbReference type="Proteomes" id="UP000245383"/>
    </source>
</evidence>
<dbReference type="InterPro" id="IPR017930">
    <property type="entry name" value="Myb_dom"/>
</dbReference>
<dbReference type="Gene3D" id="1.10.10.60">
    <property type="entry name" value="Homeodomain-like"/>
    <property type="match status" value="2"/>
</dbReference>
<feature type="domain" description="HTH myb-type" evidence="6">
    <location>
        <begin position="498"/>
        <end position="551"/>
    </location>
</feature>
<dbReference type="STRING" id="133385.A0A2T9YJI6"/>
<dbReference type="InterPro" id="IPR051651">
    <property type="entry name" value="DMTF1_DNA-bind_reg"/>
</dbReference>
<evidence type="ECO:0000259" key="6">
    <source>
        <dbReference type="PROSITE" id="PS51294"/>
    </source>
</evidence>
<dbReference type="EMBL" id="MBFR01000160">
    <property type="protein sequence ID" value="PVU92479.1"/>
    <property type="molecule type" value="Genomic_DNA"/>
</dbReference>
<evidence type="ECO:0000313" key="7">
    <source>
        <dbReference type="EMBL" id="PVU92479.1"/>
    </source>
</evidence>
<dbReference type="CDD" id="cd00167">
    <property type="entry name" value="SANT"/>
    <property type="match status" value="2"/>
</dbReference>
<evidence type="ECO:0000256" key="1">
    <source>
        <dbReference type="ARBA" id="ARBA00004123"/>
    </source>
</evidence>
<dbReference type="GO" id="GO:0000976">
    <property type="term" value="F:transcription cis-regulatory region binding"/>
    <property type="evidence" value="ECO:0007669"/>
    <property type="project" value="TreeGrafter"/>
</dbReference>
<proteinExistence type="predicted"/>
<evidence type="ECO:0000256" key="2">
    <source>
        <dbReference type="ARBA" id="ARBA00023125"/>
    </source>
</evidence>
<dbReference type="PROSITE" id="PS51294">
    <property type="entry name" value="HTH_MYB"/>
    <property type="match status" value="1"/>
</dbReference>
<accession>A0A2T9YJI6</accession>
<feature type="domain" description="Myb-like" evidence="5">
    <location>
        <begin position="549"/>
        <end position="616"/>
    </location>
</feature>
<protein>
    <recommendedName>
        <fullName evidence="9">Myb-like domain-containing protein</fullName>
    </recommendedName>
</protein>
<name>A0A2T9YJI6_9FUNG</name>
<dbReference type="SUPFAM" id="SSF46689">
    <property type="entry name" value="Homeodomain-like"/>
    <property type="match status" value="2"/>
</dbReference>
<dbReference type="InterPro" id="IPR009057">
    <property type="entry name" value="Homeodomain-like_sf"/>
</dbReference>
<dbReference type="Pfam" id="PF00249">
    <property type="entry name" value="Myb_DNA-binding"/>
    <property type="match status" value="1"/>
</dbReference>
<keyword evidence="3" id="KW-0539">Nucleus</keyword>
<feature type="compositionally biased region" description="Polar residues" evidence="4">
    <location>
        <begin position="28"/>
        <end position="39"/>
    </location>
</feature>
<feature type="domain" description="Myb-like" evidence="5">
    <location>
        <begin position="498"/>
        <end position="547"/>
    </location>
</feature>
<dbReference type="PANTHER" id="PTHR46380:SF2">
    <property type="entry name" value="CYCLIN-D-BINDING MYB-LIKE TRANSCRIPTION FACTOR 1"/>
    <property type="match status" value="1"/>
</dbReference>
<keyword evidence="8" id="KW-1185">Reference proteome</keyword>
<comment type="subcellular location">
    <subcellularLocation>
        <location evidence="1">Nucleus</location>
    </subcellularLocation>
</comment>
<evidence type="ECO:0000259" key="5">
    <source>
        <dbReference type="PROSITE" id="PS50090"/>
    </source>
</evidence>
<dbReference type="InterPro" id="IPR001005">
    <property type="entry name" value="SANT/Myb"/>
</dbReference>
<organism evidence="7 8">
    <name type="scientific">Smittium simulii</name>
    <dbReference type="NCBI Taxonomy" id="133385"/>
    <lineage>
        <taxon>Eukaryota</taxon>
        <taxon>Fungi</taxon>
        <taxon>Fungi incertae sedis</taxon>
        <taxon>Zoopagomycota</taxon>
        <taxon>Kickxellomycotina</taxon>
        <taxon>Harpellomycetes</taxon>
        <taxon>Harpellales</taxon>
        <taxon>Legeriomycetaceae</taxon>
        <taxon>Smittium</taxon>
    </lineage>
</organism>
<dbReference type="PANTHER" id="PTHR46380">
    <property type="entry name" value="CYCLIN-D-BINDING MYB-LIKE TRANSCRIPTION FACTOR 1"/>
    <property type="match status" value="1"/>
</dbReference>
<dbReference type="PROSITE" id="PS50090">
    <property type="entry name" value="MYB_LIKE"/>
    <property type="match status" value="2"/>
</dbReference>
<evidence type="ECO:0008006" key="9">
    <source>
        <dbReference type="Google" id="ProtNLM"/>
    </source>
</evidence>
<dbReference type="GO" id="GO:0003700">
    <property type="term" value="F:DNA-binding transcription factor activity"/>
    <property type="evidence" value="ECO:0007669"/>
    <property type="project" value="TreeGrafter"/>
</dbReference>
<gene>
    <name evidence="7" type="ORF">BB561_003783</name>
</gene>
<evidence type="ECO:0000256" key="3">
    <source>
        <dbReference type="ARBA" id="ARBA00023242"/>
    </source>
</evidence>
<sequence length="717" mass="81019">MIINNSATEFTKESCLSSLTPPSDHKISSSSTLIPSTQHNSSTTIYSQNLENNSFTSIDRLTNLLLSVLDIIPANQLLSVFNHSLNQALQIRIESSTAQKDLATQQEPNLLFASNPQSQSQSPTTPQNLFIGSEGFLRKEEEEIFHKNLESNLETLFLQVYSNPAINTPSKPNETSSEQIKDLVNPQNTSQDFSFSPNYSSAQQEIQYNHLSCHSSGLSFNSPQSLLPNNQYSFLPQTTFQSFPANTSSASSTESSFLCYQDPIQHHNHSQASQQPNNHEINQSYKNFQYTPIPTNSTEKLIAEFPGLISESVYDIASALHQISELDSNGNFLHPFNTNLNDDHFNSLLALKHDNINTTDNLNQFEPQNIISDLNCLSQNSPLVNTPFSQILLTPKKSNILSVNEKWLSSNNLKKLRQIYGVSYLKGRFTPNENKIINAIITHLCNDKGWSKETLEQFLFQKNPNDHEEYTGVWTQICKSIPNRPLQAMYHHIKRMFNPKNHQGNWTPDQDEKLAFWYERLGPRWEIIGRRIGRTGTNCRDRWRNIKQGNNRQTGRWSPDEKKNLLLSVLKVRKENGFDPPTINFGEDIGVSWELVSAHVQTRNASQCRGKWISFASISSSKFPELNQNSVSTISMESWPSSADLALVNSAQKIHSIKCFKVSWKSLVADLTNSGFSFSINQLKSRWTYLTSSTPSSIPNGLSIPEIAKIISQHLNS</sequence>
<dbReference type="Proteomes" id="UP000245383">
    <property type="component" value="Unassembled WGS sequence"/>
</dbReference>
<dbReference type="AlphaFoldDB" id="A0A2T9YJI6"/>
<dbReference type="SMART" id="SM00717">
    <property type="entry name" value="SANT"/>
    <property type="match status" value="2"/>
</dbReference>
<evidence type="ECO:0000256" key="4">
    <source>
        <dbReference type="SAM" id="MobiDB-lite"/>
    </source>
</evidence>
<keyword evidence="2" id="KW-0238">DNA-binding</keyword>
<feature type="region of interest" description="Disordered" evidence="4">
    <location>
        <begin position="19"/>
        <end position="39"/>
    </location>
</feature>
<dbReference type="GO" id="GO:0005634">
    <property type="term" value="C:nucleus"/>
    <property type="evidence" value="ECO:0007669"/>
    <property type="project" value="UniProtKB-SubCell"/>
</dbReference>
<reference evidence="7 8" key="1">
    <citation type="journal article" date="2018" name="MBio">
        <title>Comparative Genomics Reveals the Core Gene Toolbox for the Fungus-Insect Symbiosis.</title>
        <authorList>
            <person name="Wang Y."/>
            <person name="Stata M."/>
            <person name="Wang W."/>
            <person name="Stajich J.E."/>
            <person name="White M.M."/>
            <person name="Moncalvo J.M."/>
        </authorList>
    </citation>
    <scope>NUCLEOTIDE SEQUENCE [LARGE SCALE GENOMIC DNA]</scope>
    <source>
        <strain evidence="7 8">SWE-8-4</strain>
    </source>
</reference>
<dbReference type="OrthoDB" id="39591at2759"/>